<sequence length="178" mass="20050">MAGKGEGPAIETDLGTTYSCVGVWQHDRVEIIANDQGNRTTPSYVAFIDSERLIGDAAKNQISMNPINTVFGGLFLFYSLMINDENENKESRRARRDRKRFENRVKEEDNGGNVDEKHAKVIEYKSKGDVGDGKVQFGGTTDEKRSLGNNQRMQESISILHKKEKALQEENRQLANKV</sequence>
<dbReference type="Pfam" id="PF00012">
    <property type="entry name" value="HSP70"/>
    <property type="match status" value="1"/>
</dbReference>
<proteinExistence type="predicted"/>
<reference evidence="4 5" key="1">
    <citation type="submission" date="2019-08" db="EMBL/GenBank/DDBJ databases">
        <title>Draft genome sequences of two oriental melons (Cucumis melo L. var makuwa).</title>
        <authorList>
            <person name="Kwon S.-Y."/>
        </authorList>
    </citation>
    <scope>NUCLEOTIDE SEQUENCE [LARGE SCALE GENOMIC DNA]</scope>
    <source>
        <strain evidence="5">cv. SW 3</strain>
        <tissue evidence="4">Leaf</tissue>
    </source>
</reference>
<evidence type="ECO:0000256" key="2">
    <source>
        <dbReference type="ARBA" id="ARBA00022840"/>
    </source>
</evidence>
<evidence type="ECO:0000313" key="5">
    <source>
        <dbReference type="Proteomes" id="UP000321393"/>
    </source>
</evidence>
<accession>A0A5A7T8A3</accession>
<keyword evidence="4" id="KW-0346">Stress response</keyword>
<evidence type="ECO:0000313" key="4">
    <source>
        <dbReference type="EMBL" id="KAA0039470.1"/>
    </source>
</evidence>
<dbReference type="Gene3D" id="3.30.420.40">
    <property type="match status" value="1"/>
</dbReference>
<dbReference type="GO" id="GO:0140662">
    <property type="term" value="F:ATP-dependent protein folding chaperone"/>
    <property type="evidence" value="ECO:0007669"/>
    <property type="project" value="InterPro"/>
</dbReference>
<dbReference type="Proteomes" id="UP000321393">
    <property type="component" value="Unassembled WGS sequence"/>
</dbReference>
<dbReference type="InterPro" id="IPR013126">
    <property type="entry name" value="Hsp_70_fam"/>
</dbReference>
<dbReference type="InterPro" id="IPR043129">
    <property type="entry name" value="ATPase_NBD"/>
</dbReference>
<evidence type="ECO:0000256" key="1">
    <source>
        <dbReference type="ARBA" id="ARBA00022741"/>
    </source>
</evidence>
<dbReference type="OrthoDB" id="3789372at2759"/>
<name>A0A5A7T8A3_CUCMM</name>
<dbReference type="STRING" id="1194695.A0A5A7T8A3"/>
<dbReference type="PANTHER" id="PTHR19375">
    <property type="entry name" value="HEAT SHOCK PROTEIN 70KDA"/>
    <property type="match status" value="1"/>
</dbReference>
<dbReference type="EMBL" id="SSTE01018412">
    <property type="protein sequence ID" value="KAA0039470.1"/>
    <property type="molecule type" value="Genomic_DNA"/>
</dbReference>
<dbReference type="GO" id="GO:0005524">
    <property type="term" value="F:ATP binding"/>
    <property type="evidence" value="ECO:0007669"/>
    <property type="project" value="UniProtKB-KW"/>
</dbReference>
<organism evidence="4 5">
    <name type="scientific">Cucumis melo var. makuwa</name>
    <name type="common">Oriental melon</name>
    <dbReference type="NCBI Taxonomy" id="1194695"/>
    <lineage>
        <taxon>Eukaryota</taxon>
        <taxon>Viridiplantae</taxon>
        <taxon>Streptophyta</taxon>
        <taxon>Embryophyta</taxon>
        <taxon>Tracheophyta</taxon>
        <taxon>Spermatophyta</taxon>
        <taxon>Magnoliopsida</taxon>
        <taxon>eudicotyledons</taxon>
        <taxon>Gunneridae</taxon>
        <taxon>Pentapetalae</taxon>
        <taxon>rosids</taxon>
        <taxon>fabids</taxon>
        <taxon>Cucurbitales</taxon>
        <taxon>Cucurbitaceae</taxon>
        <taxon>Benincaseae</taxon>
        <taxon>Cucumis</taxon>
    </lineage>
</organism>
<protein>
    <submittedName>
        <fullName evidence="4">70-Kd heat shock protein</fullName>
    </submittedName>
</protein>
<feature type="region of interest" description="Disordered" evidence="3">
    <location>
        <begin position="133"/>
        <end position="152"/>
    </location>
</feature>
<gene>
    <name evidence="4" type="ORF">E6C27_scaffold64G002800</name>
</gene>
<keyword evidence="1" id="KW-0547">Nucleotide-binding</keyword>
<keyword evidence="2" id="KW-0067">ATP-binding</keyword>
<dbReference type="PRINTS" id="PR00301">
    <property type="entry name" value="HEATSHOCK70"/>
</dbReference>
<comment type="caution">
    <text evidence="4">The sequence shown here is derived from an EMBL/GenBank/DDBJ whole genome shotgun (WGS) entry which is preliminary data.</text>
</comment>
<dbReference type="FunFam" id="3.30.420.40:FF:000542">
    <property type="entry name" value="Heat shock cognate 71 kDa protein"/>
    <property type="match status" value="1"/>
</dbReference>
<evidence type="ECO:0000256" key="3">
    <source>
        <dbReference type="SAM" id="MobiDB-lite"/>
    </source>
</evidence>
<dbReference type="AlphaFoldDB" id="A0A5A7T8A3"/>
<dbReference type="SUPFAM" id="SSF53067">
    <property type="entry name" value="Actin-like ATPase domain"/>
    <property type="match status" value="1"/>
</dbReference>